<keyword evidence="2" id="KW-1185">Reference proteome</keyword>
<evidence type="ECO:0000313" key="1">
    <source>
        <dbReference type="EMBL" id="KAF7146063.1"/>
    </source>
</evidence>
<dbReference type="InterPro" id="IPR004158">
    <property type="entry name" value="DUF247_pln"/>
</dbReference>
<dbReference type="OrthoDB" id="1849062at2759"/>
<evidence type="ECO:0000313" key="2">
    <source>
        <dbReference type="Proteomes" id="UP000626092"/>
    </source>
</evidence>
<dbReference type="AlphaFoldDB" id="A0A834H7G5"/>
<comment type="caution">
    <text evidence="1">The sequence shown here is derived from an EMBL/GenBank/DDBJ whole genome shotgun (WGS) entry which is preliminary data.</text>
</comment>
<accession>A0A834H7G5</accession>
<reference evidence="1" key="1">
    <citation type="submission" date="2019-11" db="EMBL/GenBank/DDBJ databases">
        <authorList>
            <person name="Liu Y."/>
            <person name="Hou J."/>
            <person name="Li T.-Q."/>
            <person name="Guan C.-H."/>
            <person name="Wu X."/>
            <person name="Wu H.-Z."/>
            <person name="Ling F."/>
            <person name="Zhang R."/>
            <person name="Shi X.-G."/>
            <person name="Ren J.-P."/>
            <person name="Chen E.-F."/>
            <person name="Sun J.-M."/>
        </authorList>
    </citation>
    <scope>NUCLEOTIDE SEQUENCE</scope>
    <source>
        <strain evidence="1">Adult_tree_wgs_1</strain>
        <tissue evidence="1">Leaves</tissue>
    </source>
</reference>
<name>A0A834H7G5_RHOSS</name>
<sequence>MCRVESIYQARSCKRFYAFLDSIIAHADDVKEFKYAGILSNFLNSDEEAVKVIQEIATGLVPEDMKSYADVKKNIEIYHTHVGRTQIATWVSKVMRSYFRSPGPPLLSSTQFLLFC</sequence>
<proteinExistence type="predicted"/>
<dbReference type="Proteomes" id="UP000626092">
    <property type="component" value="Unassembled WGS sequence"/>
</dbReference>
<dbReference type="EMBL" id="WJXA01000004">
    <property type="protein sequence ID" value="KAF7146063.1"/>
    <property type="molecule type" value="Genomic_DNA"/>
</dbReference>
<dbReference type="Pfam" id="PF03140">
    <property type="entry name" value="DUF247"/>
    <property type="match status" value="1"/>
</dbReference>
<gene>
    <name evidence="1" type="ORF">RHSIM_Rhsim04G0109500</name>
</gene>
<organism evidence="1 2">
    <name type="scientific">Rhododendron simsii</name>
    <name type="common">Sims's rhododendron</name>
    <dbReference type="NCBI Taxonomy" id="118357"/>
    <lineage>
        <taxon>Eukaryota</taxon>
        <taxon>Viridiplantae</taxon>
        <taxon>Streptophyta</taxon>
        <taxon>Embryophyta</taxon>
        <taxon>Tracheophyta</taxon>
        <taxon>Spermatophyta</taxon>
        <taxon>Magnoliopsida</taxon>
        <taxon>eudicotyledons</taxon>
        <taxon>Gunneridae</taxon>
        <taxon>Pentapetalae</taxon>
        <taxon>asterids</taxon>
        <taxon>Ericales</taxon>
        <taxon>Ericaceae</taxon>
        <taxon>Ericoideae</taxon>
        <taxon>Rhodoreae</taxon>
        <taxon>Rhododendron</taxon>
    </lineage>
</organism>
<protein>
    <submittedName>
        <fullName evidence="1">Uncharacterized protein</fullName>
    </submittedName>
</protein>